<evidence type="ECO:0000313" key="2">
    <source>
        <dbReference type="EMBL" id="TDS77268.1"/>
    </source>
</evidence>
<organism evidence="2 3">
    <name type="scientific">Amnibacterium kyonggiense</name>
    <dbReference type="NCBI Taxonomy" id="595671"/>
    <lineage>
        <taxon>Bacteria</taxon>
        <taxon>Bacillati</taxon>
        <taxon>Actinomycetota</taxon>
        <taxon>Actinomycetes</taxon>
        <taxon>Micrococcales</taxon>
        <taxon>Microbacteriaceae</taxon>
        <taxon>Amnibacterium</taxon>
    </lineage>
</organism>
<keyword evidence="3" id="KW-1185">Reference proteome</keyword>
<sequence>MSPRANTLAGVADHTTPADLERELGIDQKRIRHYLRQRYGNLPAYTDNWHLNQRAAEDVRLHFHAESEALRASGAVLPAMTEPDPGPTLFRDATGSTTYDAAGNLVYLPSAEELRHRPAGD</sequence>
<evidence type="ECO:0000313" key="3">
    <source>
        <dbReference type="Proteomes" id="UP000295344"/>
    </source>
</evidence>
<comment type="caution">
    <text evidence="2">The sequence shown here is derived from an EMBL/GenBank/DDBJ whole genome shotgun (WGS) entry which is preliminary data.</text>
</comment>
<feature type="region of interest" description="Disordered" evidence="1">
    <location>
        <begin position="72"/>
        <end position="95"/>
    </location>
</feature>
<dbReference type="AlphaFoldDB" id="A0A4R7FLL7"/>
<accession>A0A4R7FLL7</accession>
<gene>
    <name evidence="2" type="ORF">CLV52_2211</name>
</gene>
<protein>
    <submittedName>
        <fullName evidence="2">Uncharacterized protein</fullName>
    </submittedName>
</protein>
<dbReference type="Proteomes" id="UP000295344">
    <property type="component" value="Unassembled WGS sequence"/>
</dbReference>
<name>A0A4R7FLL7_9MICO</name>
<reference evidence="2 3" key="1">
    <citation type="submission" date="2019-03" db="EMBL/GenBank/DDBJ databases">
        <title>Genomic Encyclopedia of Archaeal and Bacterial Type Strains, Phase II (KMG-II): from individual species to whole genera.</title>
        <authorList>
            <person name="Goeker M."/>
        </authorList>
    </citation>
    <scope>NUCLEOTIDE SEQUENCE [LARGE SCALE GENOMIC DNA]</scope>
    <source>
        <strain evidence="2 3">DSM 24782</strain>
    </source>
</reference>
<dbReference type="EMBL" id="SOAM01000002">
    <property type="protein sequence ID" value="TDS77268.1"/>
    <property type="molecule type" value="Genomic_DNA"/>
</dbReference>
<proteinExistence type="predicted"/>
<evidence type="ECO:0000256" key="1">
    <source>
        <dbReference type="SAM" id="MobiDB-lite"/>
    </source>
</evidence>